<proteinExistence type="predicted"/>
<feature type="transmembrane region" description="Helical" evidence="5">
    <location>
        <begin position="337"/>
        <end position="358"/>
    </location>
</feature>
<keyword evidence="7" id="KW-1185">Reference proteome</keyword>
<evidence type="ECO:0000313" key="7">
    <source>
        <dbReference type="Proteomes" id="UP000325780"/>
    </source>
</evidence>
<feature type="transmembrane region" description="Helical" evidence="5">
    <location>
        <begin position="396"/>
        <end position="415"/>
    </location>
</feature>
<protein>
    <recommendedName>
        <fullName evidence="8">Major facilitator superfamily domain-containing protein</fullName>
    </recommendedName>
</protein>
<dbReference type="Gene3D" id="1.20.1250.20">
    <property type="entry name" value="MFS general substrate transporter like domains"/>
    <property type="match status" value="1"/>
</dbReference>
<dbReference type="Proteomes" id="UP000325780">
    <property type="component" value="Unassembled WGS sequence"/>
</dbReference>
<feature type="transmembrane region" description="Helical" evidence="5">
    <location>
        <begin position="128"/>
        <end position="145"/>
    </location>
</feature>
<comment type="subcellular location">
    <subcellularLocation>
        <location evidence="1">Membrane</location>
        <topology evidence="1">Multi-pass membrane protein</topology>
    </subcellularLocation>
</comment>
<dbReference type="InterPro" id="IPR036259">
    <property type="entry name" value="MFS_trans_sf"/>
</dbReference>
<evidence type="ECO:0000256" key="2">
    <source>
        <dbReference type="ARBA" id="ARBA00022692"/>
    </source>
</evidence>
<dbReference type="GO" id="GO:0022857">
    <property type="term" value="F:transmembrane transporter activity"/>
    <property type="evidence" value="ECO:0007669"/>
    <property type="project" value="TreeGrafter"/>
</dbReference>
<organism evidence="6 7">
    <name type="scientific">Aspergillus avenaceus</name>
    <dbReference type="NCBI Taxonomy" id="36643"/>
    <lineage>
        <taxon>Eukaryota</taxon>
        <taxon>Fungi</taxon>
        <taxon>Dikarya</taxon>
        <taxon>Ascomycota</taxon>
        <taxon>Pezizomycotina</taxon>
        <taxon>Eurotiomycetes</taxon>
        <taxon>Eurotiomycetidae</taxon>
        <taxon>Eurotiales</taxon>
        <taxon>Aspergillaceae</taxon>
        <taxon>Aspergillus</taxon>
        <taxon>Aspergillus subgen. Circumdati</taxon>
    </lineage>
</organism>
<evidence type="ECO:0000256" key="1">
    <source>
        <dbReference type="ARBA" id="ARBA00004141"/>
    </source>
</evidence>
<feature type="transmembrane region" description="Helical" evidence="5">
    <location>
        <begin position="435"/>
        <end position="455"/>
    </location>
</feature>
<dbReference type="SUPFAM" id="SSF103473">
    <property type="entry name" value="MFS general substrate transporter"/>
    <property type="match status" value="1"/>
</dbReference>
<dbReference type="PANTHER" id="PTHR23507:SF1">
    <property type="entry name" value="FI18259P1-RELATED"/>
    <property type="match status" value="1"/>
</dbReference>
<gene>
    <name evidence="6" type="ORF">BDV25DRAFT_132167</name>
</gene>
<feature type="transmembrane region" description="Helical" evidence="5">
    <location>
        <begin position="12"/>
        <end position="29"/>
    </location>
</feature>
<dbReference type="GO" id="GO:0016020">
    <property type="term" value="C:membrane"/>
    <property type="evidence" value="ECO:0007669"/>
    <property type="project" value="UniProtKB-SubCell"/>
</dbReference>
<dbReference type="PANTHER" id="PTHR23507">
    <property type="entry name" value="ZGC:174356"/>
    <property type="match status" value="1"/>
</dbReference>
<evidence type="ECO:0000256" key="3">
    <source>
        <dbReference type="ARBA" id="ARBA00022989"/>
    </source>
</evidence>
<accession>A0A5N6TLX2</accession>
<feature type="transmembrane region" description="Helical" evidence="5">
    <location>
        <begin position="305"/>
        <end position="325"/>
    </location>
</feature>
<evidence type="ECO:0000256" key="4">
    <source>
        <dbReference type="ARBA" id="ARBA00023136"/>
    </source>
</evidence>
<sequence length="460" mass="50346">MSRETDTQSKRVLLLVYLTAFLFFLGENIQQAPRTQIYEAIICRHMLPWNSGTARERCKGETVQEELAFLKGTERLLGALPTVLVIPWNMIAERYGRSFTLKLAFFFICWFSDSAPIRLILLAPLFEVIGGGPAIIATIMYLLAADVTTAETRTSTFFIIRAMCIAAAILGQLASSSLMTHNVWVPWFLGLICILLSAFAVPFVPKLITEDSLDENSLLRPDHNARDMGTLSQDGSLSKYTSIKCRLILVAKQLREGAQVVYGNASLTVLLVISFLGELCEDSLPMILLLYVSKRYSWEFAQTNFLWALGGAVQFIFLIILLPQINRILLARFGNTYAADLTISIASATVMSLGSLLLGLGFSIPVAVIGVIIMSTAGGLQSALRSLLTTVVSRDSVPVVYSIYTVLHVFSTSLAGPVYSGAFALGLKFGTEYTGLPFIVASGLAGLCLPLFLFARSPYQ</sequence>
<keyword evidence="2 5" id="KW-0812">Transmembrane</keyword>
<evidence type="ECO:0008006" key="8">
    <source>
        <dbReference type="Google" id="ProtNLM"/>
    </source>
</evidence>
<feature type="transmembrane region" description="Helical" evidence="5">
    <location>
        <begin position="364"/>
        <end position="384"/>
    </location>
</feature>
<feature type="transmembrane region" description="Helical" evidence="5">
    <location>
        <begin position="157"/>
        <end position="178"/>
    </location>
</feature>
<name>A0A5N6TLX2_ASPAV</name>
<evidence type="ECO:0000313" key="6">
    <source>
        <dbReference type="EMBL" id="KAE8147345.1"/>
    </source>
</evidence>
<dbReference type="OrthoDB" id="194139at2759"/>
<keyword evidence="3 5" id="KW-1133">Transmembrane helix</keyword>
<evidence type="ECO:0000256" key="5">
    <source>
        <dbReference type="SAM" id="Phobius"/>
    </source>
</evidence>
<feature type="transmembrane region" description="Helical" evidence="5">
    <location>
        <begin position="184"/>
        <end position="204"/>
    </location>
</feature>
<dbReference type="EMBL" id="ML742212">
    <property type="protein sequence ID" value="KAE8147345.1"/>
    <property type="molecule type" value="Genomic_DNA"/>
</dbReference>
<feature type="transmembrane region" description="Helical" evidence="5">
    <location>
        <begin position="260"/>
        <end position="277"/>
    </location>
</feature>
<dbReference type="AlphaFoldDB" id="A0A5N6TLX2"/>
<reference evidence="6 7" key="1">
    <citation type="submission" date="2019-04" db="EMBL/GenBank/DDBJ databases">
        <title>Friends and foes A comparative genomics study of 23 Aspergillus species from section Flavi.</title>
        <authorList>
            <consortium name="DOE Joint Genome Institute"/>
            <person name="Kjaerbolling I."/>
            <person name="Vesth T."/>
            <person name="Frisvad J.C."/>
            <person name="Nybo J.L."/>
            <person name="Theobald S."/>
            <person name="Kildgaard S."/>
            <person name="Isbrandt T."/>
            <person name="Kuo A."/>
            <person name="Sato A."/>
            <person name="Lyhne E.K."/>
            <person name="Kogle M.E."/>
            <person name="Wiebenga A."/>
            <person name="Kun R.S."/>
            <person name="Lubbers R.J."/>
            <person name="Makela M.R."/>
            <person name="Barry K."/>
            <person name="Chovatia M."/>
            <person name="Clum A."/>
            <person name="Daum C."/>
            <person name="Haridas S."/>
            <person name="He G."/>
            <person name="LaButti K."/>
            <person name="Lipzen A."/>
            <person name="Mondo S."/>
            <person name="Riley R."/>
            <person name="Salamov A."/>
            <person name="Simmons B.A."/>
            <person name="Magnuson J.K."/>
            <person name="Henrissat B."/>
            <person name="Mortensen U.H."/>
            <person name="Larsen T.O."/>
            <person name="Devries R.P."/>
            <person name="Grigoriev I.V."/>
            <person name="Machida M."/>
            <person name="Baker S.E."/>
            <person name="Andersen M.R."/>
        </authorList>
    </citation>
    <scope>NUCLEOTIDE SEQUENCE [LARGE SCALE GENOMIC DNA]</scope>
    <source>
        <strain evidence="6 7">IBT 18842</strain>
    </source>
</reference>
<keyword evidence="4 5" id="KW-0472">Membrane</keyword>